<dbReference type="EMBL" id="CP158568">
    <property type="protein sequence ID" value="XBY43548.1"/>
    <property type="molecule type" value="Genomic_DNA"/>
</dbReference>
<dbReference type="PROSITE" id="PS50977">
    <property type="entry name" value="HTH_TETR_2"/>
    <property type="match status" value="1"/>
</dbReference>
<evidence type="ECO:0000256" key="2">
    <source>
        <dbReference type="PROSITE-ProRule" id="PRU00335"/>
    </source>
</evidence>
<dbReference type="SUPFAM" id="SSF46689">
    <property type="entry name" value="Homeodomain-like"/>
    <property type="match status" value="1"/>
</dbReference>
<feature type="domain" description="HTH tetR-type" evidence="3">
    <location>
        <begin position="5"/>
        <end position="65"/>
    </location>
</feature>
<dbReference type="AlphaFoldDB" id="A0AAU7X6I9"/>
<evidence type="ECO:0000313" key="4">
    <source>
        <dbReference type="EMBL" id="XBY43548.1"/>
    </source>
</evidence>
<dbReference type="InterPro" id="IPR009057">
    <property type="entry name" value="Homeodomain-like_sf"/>
</dbReference>
<gene>
    <name evidence="4" type="ORF">ABS361_15855</name>
</gene>
<feature type="DNA-binding region" description="H-T-H motif" evidence="2">
    <location>
        <begin position="28"/>
        <end position="47"/>
    </location>
</feature>
<organism evidence="4">
    <name type="scientific">Methyloraptor flagellatus</name>
    <dbReference type="NCBI Taxonomy" id="3162530"/>
    <lineage>
        <taxon>Bacteria</taxon>
        <taxon>Pseudomonadati</taxon>
        <taxon>Pseudomonadota</taxon>
        <taxon>Alphaproteobacteria</taxon>
        <taxon>Hyphomicrobiales</taxon>
        <taxon>Ancalomicrobiaceae</taxon>
        <taxon>Methyloraptor</taxon>
    </lineage>
</organism>
<dbReference type="Pfam" id="PF00440">
    <property type="entry name" value="TetR_N"/>
    <property type="match status" value="1"/>
</dbReference>
<proteinExistence type="predicted"/>
<evidence type="ECO:0000256" key="1">
    <source>
        <dbReference type="ARBA" id="ARBA00023125"/>
    </source>
</evidence>
<dbReference type="Gene3D" id="1.10.357.10">
    <property type="entry name" value="Tetracycline Repressor, domain 2"/>
    <property type="match status" value="1"/>
</dbReference>
<protein>
    <submittedName>
        <fullName evidence="4">TetR/AcrR family transcriptional regulator</fullName>
    </submittedName>
</protein>
<dbReference type="GO" id="GO:0003677">
    <property type="term" value="F:DNA binding"/>
    <property type="evidence" value="ECO:0007669"/>
    <property type="project" value="UniProtKB-UniRule"/>
</dbReference>
<name>A0AAU7X6I9_9HYPH</name>
<accession>A0AAU7X6I9</accession>
<keyword evidence="1 2" id="KW-0238">DNA-binding</keyword>
<dbReference type="InterPro" id="IPR001647">
    <property type="entry name" value="HTH_TetR"/>
</dbReference>
<evidence type="ECO:0000259" key="3">
    <source>
        <dbReference type="PROSITE" id="PS50977"/>
    </source>
</evidence>
<sequence length="199" mass="22184">MSHRLIPRPELQERLLKAFLDHGYDQLNMVGLAKAVEMTRRSLYNYFTNKEEAFRYVVEHGNAKAVRLGIEAGRAKFSEGADAIEIFTTIINVRYGEHRRRLMTSPHAVEINDQAFRRCRDIMVYSATSFQAQMASFIVELQGAGRLKLQPGVAPATLAQLIADGARGTNQSLPPIESGDLEGRYRQMVAALLYGVAGA</sequence>
<dbReference type="KEGG" id="mflg:ABS361_15855"/>
<dbReference type="RefSeq" id="WP_407048648.1">
    <property type="nucleotide sequence ID" value="NZ_CP158568.1"/>
</dbReference>
<reference evidence="4" key="1">
    <citation type="submission" date="2024-06" db="EMBL/GenBank/DDBJ databases">
        <title>Methylostella associata gen. nov., sp. nov., a novel Ancalomicrobiaceae-affiliated facultatively methylotrophic bacteria that feed on methanotrophs of the genus Methylococcus.</title>
        <authorList>
            <person name="Saltykova V."/>
            <person name="Danilova O.V."/>
            <person name="Oshkin I.Y."/>
            <person name="Belova S.E."/>
            <person name="Pimenov N.V."/>
            <person name="Dedysh S.N."/>
        </authorList>
    </citation>
    <scope>NUCLEOTIDE SEQUENCE</scope>
    <source>
        <strain evidence="4">S20</strain>
    </source>
</reference>